<feature type="domain" description="TRUD" evidence="5">
    <location>
        <begin position="151"/>
        <end position="316"/>
    </location>
</feature>
<sequence>MQLQRYLNHSPIDVVFKQSKDDFVVNELPLYEFSGEGEHLVLKLRKKDLATWDAIEILANYLKCSPREFGYAGLKDKNAMTIQHISLHRKFEDQLKDFTHDNIKILETTYHNNKIKIGHLKGNSFFIRLKRVGLVEKQKIEEAMRKIAIYGMPNYFGFQRFGIDGENYKKGKAIVEGTLKERNRNLKQMFINAYQSYLFNSWLSRRIEISKLIEAFEPKEIFQKLNLPLEEIKRAKKQPHPFKIITGDLLSHYPFGKIFIIDDLEVESQKFFEKDRVPTGLLCGKRVKKSEGFALEIEKEFDVQMQEDGARRFAFIFPENLESNYKEDKNHMELSFYLPKGSYATELIAEILHKELS</sequence>
<comment type="catalytic activity">
    <reaction evidence="4">
        <text>uridine(13) in tRNA = pseudouridine(13) in tRNA</text>
        <dbReference type="Rhea" id="RHEA:42540"/>
        <dbReference type="Rhea" id="RHEA-COMP:10105"/>
        <dbReference type="Rhea" id="RHEA-COMP:10106"/>
        <dbReference type="ChEBI" id="CHEBI:65314"/>
        <dbReference type="ChEBI" id="CHEBI:65315"/>
        <dbReference type="EC" id="5.4.99.27"/>
    </reaction>
</comment>
<dbReference type="Pfam" id="PF01142">
    <property type="entry name" value="TruD"/>
    <property type="match status" value="1"/>
</dbReference>
<protein>
    <recommendedName>
        <fullName evidence="4">tRNA pseudouridine synthase D</fullName>
        <ecNumber evidence="4">5.4.99.27</ecNumber>
    </recommendedName>
    <alternativeName>
        <fullName evidence="4">tRNA pseudouridine(13) synthase</fullName>
    </alternativeName>
    <alternativeName>
        <fullName evidence="4">tRNA pseudouridylate synthase D</fullName>
    </alternativeName>
    <alternativeName>
        <fullName evidence="4">tRNA-uridine isomerase D</fullName>
    </alternativeName>
</protein>
<keyword evidence="2 4" id="KW-0819">tRNA processing</keyword>
<reference evidence="6 7" key="1">
    <citation type="submission" date="2020-05" db="EMBL/GenBank/DDBJ databases">
        <title>Complete genome sequencing of Campylobacter and Arcobacter type strains.</title>
        <authorList>
            <person name="Miller W.G."/>
            <person name="Yee E."/>
        </authorList>
    </citation>
    <scope>NUCLEOTIDE SEQUENCE [LARGE SCALE GENOMIC DNA]</scope>
    <source>
        <strain evidence="6 7">LMG 21996</strain>
    </source>
</reference>
<dbReference type="InterPro" id="IPR043165">
    <property type="entry name" value="TruD_insert_sf"/>
</dbReference>
<evidence type="ECO:0000313" key="6">
    <source>
        <dbReference type="EMBL" id="QKJ27520.1"/>
    </source>
</evidence>
<gene>
    <name evidence="4 6" type="primary">truD</name>
    <name evidence="6" type="ORF">ACBT_1620</name>
</gene>
<dbReference type="Gene3D" id="3.30.2350.20">
    <property type="entry name" value="TruD, catalytic domain"/>
    <property type="match status" value="2"/>
</dbReference>
<dbReference type="InterPro" id="IPR020103">
    <property type="entry name" value="PsdUridine_synth_cat_dom_sf"/>
</dbReference>
<organism evidence="6 7">
    <name type="scientific">Aliarcobacter cibarius</name>
    <dbReference type="NCBI Taxonomy" id="255507"/>
    <lineage>
        <taxon>Bacteria</taxon>
        <taxon>Pseudomonadati</taxon>
        <taxon>Campylobacterota</taxon>
        <taxon>Epsilonproteobacteria</taxon>
        <taxon>Campylobacterales</taxon>
        <taxon>Arcobacteraceae</taxon>
        <taxon>Aliarcobacter</taxon>
    </lineage>
</organism>
<dbReference type="InterPro" id="IPR001656">
    <property type="entry name" value="PsdUridine_synth_TruD"/>
</dbReference>
<dbReference type="OrthoDB" id="1550679at2"/>
<dbReference type="SUPFAM" id="SSF55120">
    <property type="entry name" value="Pseudouridine synthase"/>
    <property type="match status" value="1"/>
</dbReference>
<dbReference type="PROSITE" id="PS50984">
    <property type="entry name" value="TRUD"/>
    <property type="match status" value="1"/>
</dbReference>
<keyword evidence="3 4" id="KW-0413">Isomerase</keyword>
<evidence type="ECO:0000256" key="2">
    <source>
        <dbReference type="ARBA" id="ARBA00022694"/>
    </source>
</evidence>
<dbReference type="PANTHER" id="PTHR47811:SF1">
    <property type="entry name" value="TRNA PSEUDOURIDINE SYNTHASE D"/>
    <property type="match status" value="1"/>
</dbReference>
<evidence type="ECO:0000256" key="3">
    <source>
        <dbReference type="ARBA" id="ARBA00023235"/>
    </source>
</evidence>
<dbReference type="AlphaFoldDB" id="A0A7L5JR32"/>
<dbReference type="NCBIfam" id="NF002154">
    <property type="entry name" value="PRK00984.1-3"/>
    <property type="match status" value="1"/>
</dbReference>
<dbReference type="CDD" id="cd02575">
    <property type="entry name" value="PseudoU_synth_EcTruD"/>
    <property type="match status" value="1"/>
</dbReference>
<dbReference type="RefSeq" id="WP_024776068.1">
    <property type="nucleotide sequence ID" value="NZ_CP054051.1"/>
</dbReference>
<dbReference type="GO" id="GO:0160150">
    <property type="term" value="F:tRNA pseudouridine(13) synthase activity"/>
    <property type="evidence" value="ECO:0007669"/>
    <property type="project" value="UniProtKB-EC"/>
</dbReference>
<dbReference type="InterPro" id="IPR011760">
    <property type="entry name" value="PsdUridine_synth_TruD_insert"/>
</dbReference>
<accession>A0A7L5JR32</accession>
<dbReference type="Gene3D" id="3.30.2340.10">
    <property type="entry name" value="TruD, insertion domain"/>
    <property type="match status" value="2"/>
</dbReference>
<dbReference type="Proteomes" id="UP000509513">
    <property type="component" value="Chromosome"/>
</dbReference>
<dbReference type="EC" id="5.4.99.27" evidence="4"/>
<dbReference type="GO" id="GO:0005829">
    <property type="term" value="C:cytosol"/>
    <property type="evidence" value="ECO:0007669"/>
    <property type="project" value="TreeGrafter"/>
</dbReference>
<dbReference type="GO" id="GO:0003723">
    <property type="term" value="F:RNA binding"/>
    <property type="evidence" value="ECO:0007669"/>
    <property type="project" value="InterPro"/>
</dbReference>
<evidence type="ECO:0000256" key="1">
    <source>
        <dbReference type="ARBA" id="ARBA00007953"/>
    </source>
</evidence>
<evidence type="ECO:0000313" key="7">
    <source>
        <dbReference type="Proteomes" id="UP000509513"/>
    </source>
</evidence>
<dbReference type="InterPro" id="IPR050170">
    <property type="entry name" value="TruD_pseudoU_synthase"/>
</dbReference>
<dbReference type="KEGG" id="acib:ACBT_1620"/>
<dbReference type="PANTHER" id="PTHR47811">
    <property type="entry name" value="TRNA PSEUDOURIDINE SYNTHASE D"/>
    <property type="match status" value="1"/>
</dbReference>
<comment type="similarity">
    <text evidence="1 4">Belongs to the pseudouridine synthase TruD family.</text>
</comment>
<feature type="active site" description="Nucleophile" evidence="4">
    <location>
        <position position="76"/>
    </location>
</feature>
<dbReference type="InterPro" id="IPR042214">
    <property type="entry name" value="TruD_catalytic"/>
</dbReference>
<dbReference type="EMBL" id="CP054051">
    <property type="protein sequence ID" value="QKJ27520.1"/>
    <property type="molecule type" value="Genomic_DNA"/>
</dbReference>
<name>A0A7L5JR32_9BACT</name>
<dbReference type="GO" id="GO:0031119">
    <property type="term" value="P:tRNA pseudouridine synthesis"/>
    <property type="evidence" value="ECO:0007669"/>
    <property type="project" value="UniProtKB-UniRule"/>
</dbReference>
<evidence type="ECO:0000256" key="4">
    <source>
        <dbReference type="HAMAP-Rule" id="MF_01082"/>
    </source>
</evidence>
<dbReference type="NCBIfam" id="TIGR00094">
    <property type="entry name" value="tRNA_TruD_broad"/>
    <property type="match status" value="1"/>
</dbReference>
<dbReference type="HAMAP" id="MF_01082">
    <property type="entry name" value="TruD"/>
    <property type="match status" value="1"/>
</dbReference>
<proteinExistence type="inferred from homology"/>
<evidence type="ECO:0000259" key="5">
    <source>
        <dbReference type="PROSITE" id="PS50984"/>
    </source>
</evidence>
<comment type="function">
    <text evidence="4">Responsible for synthesis of pseudouridine from uracil-13 in transfer RNAs.</text>
</comment>